<proteinExistence type="predicted"/>
<dbReference type="OrthoDB" id="118249at2759"/>
<keyword evidence="3" id="KW-1185">Reference proteome</keyword>
<dbReference type="AlphaFoldDB" id="A0A2P4Y3S3"/>
<dbReference type="EMBL" id="NCKW01005779">
    <property type="protein sequence ID" value="POM72448.1"/>
    <property type="molecule type" value="Genomic_DNA"/>
</dbReference>
<sequence>MNTHSNLKYLHDKTQANVDSTSSKAVKQAPEATTSKPLRHSSNAKFAQKMKMLFLTKKAKSQASDEECEATVNERKRSTMAQLVGSHAVVQMGRR</sequence>
<dbReference type="Proteomes" id="UP000237271">
    <property type="component" value="Unassembled WGS sequence"/>
</dbReference>
<feature type="region of interest" description="Disordered" evidence="1">
    <location>
        <begin position="1"/>
        <end position="42"/>
    </location>
</feature>
<accession>A0A2P4Y3S3</accession>
<evidence type="ECO:0000256" key="1">
    <source>
        <dbReference type="SAM" id="MobiDB-lite"/>
    </source>
</evidence>
<reference evidence="2 3" key="1">
    <citation type="journal article" date="2017" name="Genome Biol. Evol.">
        <title>Phytophthora megakarya and P. palmivora, closely related causal agents of cacao black pod rot, underwent increases in genome sizes and gene numbers by different mechanisms.</title>
        <authorList>
            <person name="Ali S.S."/>
            <person name="Shao J."/>
            <person name="Lary D.J."/>
            <person name="Kronmiller B."/>
            <person name="Shen D."/>
            <person name="Strem M.D."/>
            <person name="Amoako-Attah I."/>
            <person name="Akrofi A.Y."/>
            <person name="Begoude B.A."/>
            <person name="Ten Hoopen G.M."/>
            <person name="Coulibaly K."/>
            <person name="Kebe B.I."/>
            <person name="Melnick R.L."/>
            <person name="Guiltinan M.J."/>
            <person name="Tyler B.M."/>
            <person name="Meinhardt L.W."/>
            <person name="Bailey B.A."/>
        </authorList>
    </citation>
    <scope>NUCLEOTIDE SEQUENCE [LARGE SCALE GENOMIC DNA]</scope>
    <source>
        <strain evidence="3">sbr112.9</strain>
    </source>
</reference>
<organism evidence="2 3">
    <name type="scientific">Phytophthora palmivora</name>
    <dbReference type="NCBI Taxonomy" id="4796"/>
    <lineage>
        <taxon>Eukaryota</taxon>
        <taxon>Sar</taxon>
        <taxon>Stramenopiles</taxon>
        <taxon>Oomycota</taxon>
        <taxon>Peronosporomycetes</taxon>
        <taxon>Peronosporales</taxon>
        <taxon>Peronosporaceae</taxon>
        <taxon>Phytophthora</taxon>
    </lineage>
</organism>
<protein>
    <submittedName>
        <fullName evidence="2">Uncharacterized protein</fullName>
    </submittedName>
</protein>
<evidence type="ECO:0000313" key="2">
    <source>
        <dbReference type="EMBL" id="POM72448.1"/>
    </source>
</evidence>
<comment type="caution">
    <text evidence="2">The sequence shown here is derived from an EMBL/GenBank/DDBJ whole genome shotgun (WGS) entry which is preliminary data.</text>
</comment>
<feature type="compositionally biased region" description="Polar residues" evidence="1">
    <location>
        <begin position="15"/>
        <end position="42"/>
    </location>
</feature>
<name>A0A2P4Y3S3_9STRA</name>
<evidence type="ECO:0000313" key="3">
    <source>
        <dbReference type="Proteomes" id="UP000237271"/>
    </source>
</evidence>
<gene>
    <name evidence="2" type="ORF">PHPALM_10832</name>
</gene>